<dbReference type="RefSeq" id="WP_111316103.1">
    <property type="nucleotide sequence ID" value="NZ_CP063123.1"/>
</dbReference>
<accession>A0A369YXN4</accession>
<keyword evidence="1" id="KW-0472">Membrane</keyword>
<keyword evidence="1" id="KW-0812">Transmembrane</keyword>
<evidence type="ECO:0000313" key="2">
    <source>
        <dbReference type="EMBL" id="RDE88292.1"/>
    </source>
</evidence>
<sequence length="62" mass="7362">MKFIITLTKAVIVAFLATLIFYLFEYIEYGGVQDFFSFIKKFYLYILFIVILGILAREKIDH</sequence>
<organism evidence="2 3">
    <name type="scientific">Haemophilus parainfluenzae</name>
    <dbReference type="NCBI Taxonomy" id="729"/>
    <lineage>
        <taxon>Bacteria</taxon>
        <taxon>Pseudomonadati</taxon>
        <taxon>Pseudomonadota</taxon>
        <taxon>Gammaproteobacteria</taxon>
        <taxon>Pasteurellales</taxon>
        <taxon>Pasteurellaceae</taxon>
        <taxon>Haemophilus</taxon>
    </lineage>
</organism>
<evidence type="ECO:0000256" key="1">
    <source>
        <dbReference type="SAM" id="Phobius"/>
    </source>
</evidence>
<name>A0A369YXN4_HAEPA</name>
<dbReference type="Proteomes" id="UP000253910">
    <property type="component" value="Unassembled WGS sequence"/>
</dbReference>
<feature type="transmembrane region" description="Helical" evidence="1">
    <location>
        <begin position="36"/>
        <end position="56"/>
    </location>
</feature>
<keyword evidence="1" id="KW-1133">Transmembrane helix</keyword>
<proteinExistence type="predicted"/>
<protein>
    <submittedName>
        <fullName evidence="2">Uncharacterized protein</fullName>
    </submittedName>
</protein>
<evidence type="ECO:0000313" key="3">
    <source>
        <dbReference type="Proteomes" id="UP000253910"/>
    </source>
</evidence>
<feature type="transmembrane region" description="Helical" evidence="1">
    <location>
        <begin position="7"/>
        <end position="24"/>
    </location>
</feature>
<reference evidence="2 3" key="1">
    <citation type="submission" date="2018-05" db="EMBL/GenBank/DDBJ databases">
        <title>Draft Genome Sequences for a Diverse set of 7 Haemophilus Species.</title>
        <authorList>
            <person name="Nichols M."/>
            <person name="Topaz N."/>
            <person name="Wang X."/>
            <person name="Wang X."/>
            <person name="Boxrud D."/>
        </authorList>
    </citation>
    <scope>NUCLEOTIDE SEQUENCE [LARGE SCALE GENOMIC DNA]</scope>
    <source>
        <strain evidence="2 3">C2008001710</strain>
    </source>
</reference>
<gene>
    <name evidence="2" type="ORF">DPV87_10495</name>
</gene>
<dbReference type="EMBL" id="QEPW01000036">
    <property type="protein sequence ID" value="RDE88292.1"/>
    <property type="molecule type" value="Genomic_DNA"/>
</dbReference>
<dbReference type="AlphaFoldDB" id="A0A369YXN4"/>
<comment type="caution">
    <text evidence="2">The sequence shown here is derived from an EMBL/GenBank/DDBJ whole genome shotgun (WGS) entry which is preliminary data.</text>
</comment>